<dbReference type="RefSeq" id="WP_082713128.1">
    <property type="nucleotide sequence ID" value="NZ_KQ960414.1"/>
</dbReference>
<protein>
    <submittedName>
        <fullName evidence="7">Peptidase, S9A/B/C family, catalytic domain protein</fullName>
    </submittedName>
</protein>
<evidence type="ECO:0000259" key="6">
    <source>
        <dbReference type="Pfam" id="PF00930"/>
    </source>
</evidence>
<feature type="domain" description="Peptidase S9 prolyl oligopeptidase catalytic" evidence="5">
    <location>
        <begin position="530"/>
        <end position="724"/>
    </location>
</feature>
<feature type="domain" description="Dipeptidylpeptidase IV N-terminal" evidence="6">
    <location>
        <begin position="102"/>
        <end position="441"/>
    </location>
</feature>
<dbReference type="InterPro" id="IPR050278">
    <property type="entry name" value="Serine_Prot_S9B/DPPIV"/>
</dbReference>
<dbReference type="Proteomes" id="UP000070224">
    <property type="component" value="Unassembled WGS sequence"/>
</dbReference>
<dbReference type="AlphaFoldDB" id="A0A134BD58"/>
<sequence length="724" mass="82258">MRTLLSLTLLLLGLGASTEALAQHPTKDLQVEDVTSGKFYAYTAGRGMRSTSDGKYYTMMDDGHTAILRYSFQTGELVDTLFSVNKARECEFKKFDDYILEPKGHHILLITDQESIYRRSSKGNVFHYDVRRNRVEPLSTTTGKVMIPTFSPDGRMVAFVREGNIFIKKFEFDTEVQVTSDAVHNKVMNGITDWVYEEELETTQLMTWSEDNNFLAFVRTDESEVDEYSMPIYGTGQYPGAYTYKYPKAGTPNSKVSVHIYNVTDRAKKPIDFKSAPYYIPRIEFIGRDGNLAVFSLNRQQNHLTLYYVNNKTLLPKVIFEERNKAYVDSRNLPKCKFVPSGFAYLGEQDGYRHIYLYSDKGALIRKITTGSYDDTDFYGMDAQGNAYYQAADESPLRRSIYKVDPKGRKTALHPGAGANSAIFSDDFSHYISIFSNSTTPTTTAVYATGSLRPLRVLKDNKEITERLKDYRLRREEFIKIPNGRGQELNAWILKPYDFDPNKKYPVLMTQYSGPDSQQVLDAFGLGWEQILPSKGYIVVCVDPRGTGARGEEWRKCTYLNLGVKEIEDQIAAAKWLGKQSYVDADRIGLYGWSFGGYMTLMGLCHGEGVFKTGVAVAPVADWSYYDTIYTERFMRTPQENPTGYKASSVLEVAKQLKGKLLLIHGSADDNVHVQNAMNFTDLLVAEGIPFDMAIYKDRNHGIYGGNARNHLYKRIITFLEQNL</sequence>
<dbReference type="PROSITE" id="PS00708">
    <property type="entry name" value="PRO_ENDOPEP_SER"/>
    <property type="match status" value="1"/>
</dbReference>
<organism evidence="7 8">
    <name type="scientific">Porphyromonas somerae</name>
    <dbReference type="NCBI Taxonomy" id="322095"/>
    <lineage>
        <taxon>Bacteria</taxon>
        <taxon>Pseudomonadati</taxon>
        <taxon>Bacteroidota</taxon>
        <taxon>Bacteroidia</taxon>
        <taxon>Bacteroidales</taxon>
        <taxon>Porphyromonadaceae</taxon>
        <taxon>Porphyromonas</taxon>
    </lineage>
</organism>
<dbReference type="InterPro" id="IPR001375">
    <property type="entry name" value="Peptidase_S9_cat"/>
</dbReference>
<dbReference type="SUPFAM" id="SSF82171">
    <property type="entry name" value="DPP6 N-terminal domain-like"/>
    <property type="match status" value="1"/>
</dbReference>
<dbReference type="GO" id="GO:0006508">
    <property type="term" value="P:proteolysis"/>
    <property type="evidence" value="ECO:0007669"/>
    <property type="project" value="UniProtKB-KW"/>
</dbReference>
<keyword evidence="3" id="KW-0325">Glycoprotein</keyword>
<keyword evidence="4" id="KW-0732">Signal</keyword>
<dbReference type="PANTHER" id="PTHR11731:SF193">
    <property type="entry name" value="DIPEPTIDYL PEPTIDASE 9"/>
    <property type="match status" value="1"/>
</dbReference>
<evidence type="ECO:0000256" key="1">
    <source>
        <dbReference type="ARBA" id="ARBA00022670"/>
    </source>
</evidence>
<dbReference type="Pfam" id="PF00930">
    <property type="entry name" value="DPPIV_N"/>
    <property type="match status" value="1"/>
</dbReference>
<dbReference type="InterPro" id="IPR029058">
    <property type="entry name" value="AB_hydrolase_fold"/>
</dbReference>
<dbReference type="InterPro" id="IPR002471">
    <property type="entry name" value="Pept_S9_AS"/>
</dbReference>
<comment type="caution">
    <text evidence="7">The sequence shown here is derived from an EMBL/GenBank/DDBJ whole genome shotgun (WGS) entry which is preliminary data.</text>
</comment>
<dbReference type="FunFam" id="3.40.50.1820:FF:000003">
    <property type="entry name" value="Dipeptidyl peptidase 4"/>
    <property type="match status" value="1"/>
</dbReference>
<evidence type="ECO:0000313" key="7">
    <source>
        <dbReference type="EMBL" id="KXB77892.1"/>
    </source>
</evidence>
<dbReference type="GO" id="GO:0008239">
    <property type="term" value="F:dipeptidyl-peptidase activity"/>
    <property type="evidence" value="ECO:0007669"/>
    <property type="project" value="TreeGrafter"/>
</dbReference>
<evidence type="ECO:0000256" key="3">
    <source>
        <dbReference type="ARBA" id="ARBA00023180"/>
    </source>
</evidence>
<reference evidence="8" key="1">
    <citation type="submission" date="2016-01" db="EMBL/GenBank/DDBJ databases">
        <authorList>
            <person name="Mitreva M."/>
            <person name="Pepin K.H."/>
            <person name="Mihindukulasuriya K.A."/>
            <person name="Fulton R."/>
            <person name="Fronick C."/>
            <person name="O'Laughlin M."/>
            <person name="Miner T."/>
            <person name="Herter B."/>
            <person name="Rosa B.A."/>
            <person name="Cordes M."/>
            <person name="Tomlinson C."/>
            <person name="Wollam A."/>
            <person name="Palsikar V.B."/>
            <person name="Mardis E.R."/>
            <person name="Wilson R.K."/>
        </authorList>
    </citation>
    <scope>NUCLEOTIDE SEQUENCE [LARGE SCALE GENOMIC DNA]</scope>
    <source>
        <strain evidence="8">KA00683</strain>
    </source>
</reference>
<dbReference type="STRING" id="322095.HMPREF3185_00362"/>
<dbReference type="Gene3D" id="3.40.50.1820">
    <property type="entry name" value="alpha/beta hydrolase"/>
    <property type="match status" value="1"/>
</dbReference>
<dbReference type="InterPro" id="IPR002469">
    <property type="entry name" value="Peptidase_S9B_N"/>
</dbReference>
<dbReference type="GO" id="GO:0004252">
    <property type="term" value="F:serine-type endopeptidase activity"/>
    <property type="evidence" value="ECO:0007669"/>
    <property type="project" value="InterPro"/>
</dbReference>
<evidence type="ECO:0000256" key="4">
    <source>
        <dbReference type="SAM" id="SignalP"/>
    </source>
</evidence>
<accession>A0A134BD58</accession>
<name>A0A134BD58_9PORP</name>
<dbReference type="Pfam" id="PF00326">
    <property type="entry name" value="Peptidase_S9"/>
    <property type="match status" value="1"/>
</dbReference>
<keyword evidence="1" id="KW-0645">Protease</keyword>
<dbReference type="SUPFAM" id="SSF53474">
    <property type="entry name" value="alpha/beta-Hydrolases"/>
    <property type="match status" value="1"/>
</dbReference>
<feature type="chain" id="PRO_5007462550" evidence="4">
    <location>
        <begin position="23"/>
        <end position="724"/>
    </location>
</feature>
<keyword evidence="8" id="KW-1185">Reference proteome</keyword>
<evidence type="ECO:0000256" key="2">
    <source>
        <dbReference type="ARBA" id="ARBA00022801"/>
    </source>
</evidence>
<evidence type="ECO:0000259" key="5">
    <source>
        <dbReference type="Pfam" id="PF00326"/>
    </source>
</evidence>
<evidence type="ECO:0000313" key="8">
    <source>
        <dbReference type="Proteomes" id="UP000070224"/>
    </source>
</evidence>
<keyword evidence="2" id="KW-0378">Hydrolase</keyword>
<gene>
    <name evidence="7" type="ORF">HMPREF3185_00362</name>
</gene>
<dbReference type="PATRIC" id="fig|322095.3.peg.358"/>
<dbReference type="EMBL" id="LSDK01000023">
    <property type="protein sequence ID" value="KXB77892.1"/>
    <property type="molecule type" value="Genomic_DNA"/>
</dbReference>
<dbReference type="PANTHER" id="PTHR11731">
    <property type="entry name" value="PROTEASE FAMILY S9B,C DIPEPTIDYL-PEPTIDASE IV-RELATED"/>
    <property type="match status" value="1"/>
</dbReference>
<dbReference type="Gene3D" id="2.140.10.30">
    <property type="entry name" value="Dipeptidylpeptidase IV, N-terminal domain"/>
    <property type="match status" value="1"/>
</dbReference>
<proteinExistence type="predicted"/>
<feature type="signal peptide" evidence="4">
    <location>
        <begin position="1"/>
        <end position="22"/>
    </location>
</feature>